<dbReference type="AlphaFoldDB" id="A0AAF0CBJ1"/>
<proteinExistence type="predicted"/>
<feature type="transmembrane region" description="Helical" evidence="1">
    <location>
        <begin position="12"/>
        <end position="29"/>
    </location>
</feature>
<evidence type="ECO:0000313" key="4">
    <source>
        <dbReference type="Proteomes" id="UP000032352"/>
    </source>
</evidence>
<keyword evidence="1" id="KW-0472">Membrane</keyword>
<dbReference type="InterPro" id="IPR010559">
    <property type="entry name" value="Sig_transdc_His_kin_internal"/>
</dbReference>
<dbReference type="Proteomes" id="UP000032352">
    <property type="component" value="Chromosome"/>
</dbReference>
<feature type="transmembrane region" description="Helical" evidence="1">
    <location>
        <begin position="129"/>
        <end position="150"/>
    </location>
</feature>
<dbReference type="KEGG" id="tvd:SG34_007230"/>
<evidence type="ECO:0000259" key="2">
    <source>
        <dbReference type="Pfam" id="PF06580"/>
    </source>
</evidence>
<accession>A0AAF0CBJ1</accession>
<name>A0AAF0CBJ1_9GAMM</name>
<dbReference type="GO" id="GO:0000155">
    <property type="term" value="F:phosphorelay sensor kinase activity"/>
    <property type="evidence" value="ECO:0007669"/>
    <property type="project" value="InterPro"/>
</dbReference>
<dbReference type="Gene3D" id="3.30.565.10">
    <property type="entry name" value="Histidine kinase-like ATPase, C-terminal domain"/>
    <property type="match status" value="1"/>
</dbReference>
<dbReference type="SUPFAM" id="SSF55874">
    <property type="entry name" value="ATPase domain of HSP90 chaperone/DNA topoisomerase II/histidine kinase"/>
    <property type="match status" value="1"/>
</dbReference>
<dbReference type="EMBL" id="CP059733">
    <property type="protein sequence ID" value="WDE06689.1"/>
    <property type="molecule type" value="Genomic_DNA"/>
</dbReference>
<keyword evidence="1" id="KW-1133">Transmembrane helix</keyword>
<keyword evidence="3" id="KW-0808">Transferase</keyword>
<dbReference type="InterPro" id="IPR036890">
    <property type="entry name" value="HATPase_C_sf"/>
</dbReference>
<keyword evidence="4" id="KW-1185">Reference proteome</keyword>
<dbReference type="PANTHER" id="PTHR34220">
    <property type="entry name" value="SENSOR HISTIDINE KINASE YPDA"/>
    <property type="match status" value="1"/>
</dbReference>
<organism evidence="3 4">
    <name type="scientific">Thalassomonas viridans</name>
    <dbReference type="NCBI Taxonomy" id="137584"/>
    <lineage>
        <taxon>Bacteria</taxon>
        <taxon>Pseudomonadati</taxon>
        <taxon>Pseudomonadota</taxon>
        <taxon>Gammaproteobacteria</taxon>
        <taxon>Alteromonadales</taxon>
        <taxon>Colwelliaceae</taxon>
        <taxon>Thalassomonas</taxon>
    </lineage>
</organism>
<reference evidence="3 4" key="2">
    <citation type="journal article" date="2022" name="Mar. Drugs">
        <title>Bioassay-Guided Fractionation Leads to the Detection of Cholic Acid Generated by the Rare Thalassomonas sp.</title>
        <authorList>
            <person name="Pheiffer F."/>
            <person name="Schneider Y.K."/>
            <person name="Hansen E.H."/>
            <person name="Andersen J.H."/>
            <person name="Isaksson J."/>
            <person name="Busche T."/>
            <person name="R C."/>
            <person name="Kalinowski J."/>
            <person name="Zyl L.V."/>
            <person name="Trindade M."/>
        </authorList>
    </citation>
    <scope>NUCLEOTIDE SEQUENCE [LARGE SCALE GENOMIC DNA]</scope>
    <source>
        <strain evidence="3 4">XOM25</strain>
    </source>
</reference>
<dbReference type="Pfam" id="PF06580">
    <property type="entry name" value="His_kinase"/>
    <property type="match status" value="1"/>
</dbReference>
<reference evidence="3 4" key="1">
    <citation type="journal article" date="2015" name="Genome Announc.">
        <title>Draft Genome Sequences of Marine Isolates of Thalassomonas viridans and Thalassomonas actiniarum.</title>
        <authorList>
            <person name="Olonade I."/>
            <person name="van Zyl L.J."/>
            <person name="Trindade M."/>
        </authorList>
    </citation>
    <scope>NUCLEOTIDE SEQUENCE [LARGE SCALE GENOMIC DNA]</scope>
    <source>
        <strain evidence="3 4">XOM25</strain>
    </source>
</reference>
<keyword evidence="1" id="KW-0812">Transmembrane</keyword>
<evidence type="ECO:0000256" key="1">
    <source>
        <dbReference type="SAM" id="Phobius"/>
    </source>
</evidence>
<dbReference type="GO" id="GO:0016020">
    <property type="term" value="C:membrane"/>
    <property type="evidence" value="ECO:0007669"/>
    <property type="project" value="InterPro"/>
</dbReference>
<dbReference type="InterPro" id="IPR050640">
    <property type="entry name" value="Bact_2-comp_sensor_kinase"/>
</dbReference>
<protein>
    <submittedName>
        <fullName evidence="3">Histidine kinase</fullName>
    </submittedName>
</protein>
<feature type="transmembrane region" description="Helical" evidence="1">
    <location>
        <begin position="41"/>
        <end position="62"/>
    </location>
</feature>
<gene>
    <name evidence="3" type="ORF">SG34_007230</name>
</gene>
<dbReference type="RefSeq" id="WP_053047049.1">
    <property type="nucleotide sequence ID" value="NZ_CP059733.1"/>
</dbReference>
<sequence length="352" mass="39668">MQSRFHYPLLQLFAFVVIYIINAASYSLISPESLTQFGSQIKFIIQALLVVALSHFVIRLGYKKISARLGSKNQPLLVILLLALVSGIALYQSQKVVTTFFSPSADGERIKVETLEGKQRPFVEKEEQYLLTIISYWAIFSLWGFCYLAITNSRDKKQLKQQLQAQQLKSLMNQLNPHFLFNAMNTIRGMIYEDQDKAADLVTQLSELFRYNLSSGVKVSTSLQDELEICRSYLAIEQFRLGDRLQVNMEISEDTLSAQLPGMALITLVENAVKHGIAPLPEGGELKIISTREQQQVLLSISNPYQTDNKAPGTGTGLSNLAKRLTLMFGPQAQLEQSSLNNHYLINLRFPL</sequence>
<evidence type="ECO:0000313" key="3">
    <source>
        <dbReference type="EMBL" id="WDE06689.1"/>
    </source>
</evidence>
<feature type="transmembrane region" description="Helical" evidence="1">
    <location>
        <begin position="74"/>
        <end position="93"/>
    </location>
</feature>
<keyword evidence="3" id="KW-0418">Kinase</keyword>
<feature type="domain" description="Signal transduction histidine kinase internal region" evidence="2">
    <location>
        <begin position="167"/>
        <end position="245"/>
    </location>
</feature>
<dbReference type="PANTHER" id="PTHR34220:SF7">
    <property type="entry name" value="SENSOR HISTIDINE KINASE YPDA"/>
    <property type="match status" value="1"/>
</dbReference>